<proteinExistence type="predicted"/>
<evidence type="ECO:0000259" key="1">
    <source>
        <dbReference type="Pfam" id="PF10592"/>
    </source>
</evidence>
<sequence>MNVIIKSFLNEFVKSKNIQHMKLDDQFEWFANYCIVNKEYDSIRFELKSTLTGRGTQGIDGVAIIVNNKLCSTVQEIEDLIQMNRILNVTFVFIQSKISAKFEGTEIEGFLRWVKVFFDDDAEEVFKTDEMKNFIDMKNYIYNNSQFMKERNPICKLYYVCNGSWQNDDSLVTIIEKNKSELDNTNLFEKVEFQPCDSKKLQNLYRKTKEPNSAKIHFEKKVSLPPIPGVEVAYSGLLPFSEYRKIIIDDDGNMKSVYDDNIRDYLEQDDNPVNKDINDTLKEGKFEHFCILNNGVTVVAEQISGAGDNLFITNYQIVNGCQTSHVLYDNRNKEGIERVYIPLKIIITNDYDIKSQITRATNNQTAVGIEQLEALSEFQKNLELFYNALPNDDLKIFYERRTNQYRDSDIESYRIINIETQIKVFAAMFLNKAHQVAGYYGKLTREIGGEIFDSEHKLEPYYISSITYTMIEDAFNKGIISDELWRLRYHILMLYRMVSAGPNIPPMNSKKIIEYCNKIIDSLKNKDIFSDIIMQSVNLIMNASHEINIKDRKVSERKSTTDTLIKNFFVKEI</sequence>
<dbReference type="OrthoDB" id="9806213at2"/>
<evidence type="ECO:0000313" key="2">
    <source>
        <dbReference type="EMBL" id="SHK41270.1"/>
    </source>
</evidence>
<gene>
    <name evidence="2" type="ORF">SAMN02745912_03226</name>
</gene>
<dbReference type="Pfam" id="PF10592">
    <property type="entry name" value="AIPR"/>
    <property type="match status" value="1"/>
</dbReference>
<dbReference type="Proteomes" id="UP000184465">
    <property type="component" value="Unassembled WGS sequence"/>
</dbReference>
<feature type="domain" description="Abortive phage infection protein C-terminal" evidence="1">
    <location>
        <begin position="259"/>
        <end position="497"/>
    </location>
</feature>
<dbReference type="STRING" id="1121301.SAMN02745912_03226"/>
<dbReference type="RefSeq" id="WP_073152405.1">
    <property type="nucleotide sequence ID" value="NZ_FRAG01000057.1"/>
</dbReference>
<keyword evidence="3" id="KW-1185">Reference proteome</keyword>
<name>A0A1M6S9D1_PARC5</name>
<accession>A0A1M6S9D1</accession>
<dbReference type="EMBL" id="FRAG01000057">
    <property type="protein sequence ID" value="SHK41270.1"/>
    <property type="molecule type" value="Genomic_DNA"/>
</dbReference>
<evidence type="ECO:0000313" key="3">
    <source>
        <dbReference type="Proteomes" id="UP000184465"/>
    </source>
</evidence>
<dbReference type="AlphaFoldDB" id="A0A1M6S9D1"/>
<dbReference type="InterPro" id="IPR018891">
    <property type="entry name" value="AIPR_C"/>
</dbReference>
<organism evidence="2 3">
    <name type="scientific">Paramaledivibacter caminithermalis (strain DSM 15212 / CIP 107654 / DViRD3)</name>
    <name type="common">Clostridium caminithermale</name>
    <dbReference type="NCBI Taxonomy" id="1121301"/>
    <lineage>
        <taxon>Bacteria</taxon>
        <taxon>Bacillati</taxon>
        <taxon>Bacillota</taxon>
        <taxon>Clostridia</taxon>
        <taxon>Peptostreptococcales</taxon>
        <taxon>Caminicellaceae</taxon>
        <taxon>Paramaledivibacter</taxon>
    </lineage>
</organism>
<protein>
    <submittedName>
        <fullName evidence="2">AIPR protein</fullName>
    </submittedName>
</protein>
<reference evidence="2 3" key="1">
    <citation type="submission" date="2016-11" db="EMBL/GenBank/DDBJ databases">
        <authorList>
            <person name="Jaros S."/>
            <person name="Januszkiewicz K."/>
            <person name="Wedrychowicz H."/>
        </authorList>
    </citation>
    <scope>NUCLEOTIDE SEQUENCE [LARGE SCALE GENOMIC DNA]</scope>
    <source>
        <strain evidence="2 3">DSM 15212</strain>
    </source>
</reference>